<comment type="caution">
    <text evidence="2">The sequence shown here is derived from an EMBL/GenBank/DDBJ whole genome shotgun (WGS) entry which is preliminary data.</text>
</comment>
<accession>A0A918GWY9</accession>
<dbReference type="InterPro" id="IPR029058">
    <property type="entry name" value="AB_hydrolase_fold"/>
</dbReference>
<organism evidence="2 3">
    <name type="scientific">Streptomyces purpureus</name>
    <dbReference type="NCBI Taxonomy" id="1951"/>
    <lineage>
        <taxon>Bacteria</taxon>
        <taxon>Bacillati</taxon>
        <taxon>Actinomycetota</taxon>
        <taxon>Actinomycetes</taxon>
        <taxon>Kitasatosporales</taxon>
        <taxon>Streptomycetaceae</taxon>
        <taxon>Streptomyces</taxon>
    </lineage>
</organism>
<evidence type="ECO:0000313" key="3">
    <source>
        <dbReference type="Proteomes" id="UP000619486"/>
    </source>
</evidence>
<keyword evidence="3" id="KW-1185">Reference proteome</keyword>
<proteinExistence type="predicted"/>
<feature type="region of interest" description="Disordered" evidence="1">
    <location>
        <begin position="113"/>
        <end position="143"/>
    </location>
</feature>
<dbReference type="Gene3D" id="3.40.50.1820">
    <property type="entry name" value="alpha/beta hydrolase"/>
    <property type="match status" value="1"/>
</dbReference>
<gene>
    <name evidence="2" type="ORF">GCM10014713_07660</name>
</gene>
<evidence type="ECO:0000313" key="2">
    <source>
        <dbReference type="EMBL" id="GGT17127.1"/>
    </source>
</evidence>
<evidence type="ECO:0000256" key="1">
    <source>
        <dbReference type="SAM" id="MobiDB-lite"/>
    </source>
</evidence>
<dbReference type="Proteomes" id="UP000619486">
    <property type="component" value="Unassembled WGS sequence"/>
</dbReference>
<reference evidence="2" key="1">
    <citation type="journal article" date="2014" name="Int. J. Syst. Evol. Microbiol.">
        <title>Complete genome sequence of Corynebacterium casei LMG S-19264T (=DSM 44701T), isolated from a smear-ripened cheese.</title>
        <authorList>
            <consortium name="US DOE Joint Genome Institute (JGI-PGF)"/>
            <person name="Walter F."/>
            <person name="Albersmeier A."/>
            <person name="Kalinowski J."/>
            <person name="Ruckert C."/>
        </authorList>
    </citation>
    <scope>NUCLEOTIDE SEQUENCE</scope>
    <source>
        <strain evidence="2">JCM 3172</strain>
    </source>
</reference>
<dbReference type="EMBL" id="BMQQ01000001">
    <property type="protein sequence ID" value="GGT17127.1"/>
    <property type="molecule type" value="Genomic_DNA"/>
</dbReference>
<dbReference type="SUPFAM" id="SSF53474">
    <property type="entry name" value="alpha/beta-Hydrolases"/>
    <property type="match status" value="1"/>
</dbReference>
<sequence length="143" mass="15910">MKPIYSSPAGEEQIQRNYEEALAAWPVFAERVHVPTRQGDTFVLASGLPQAPPLVLLHGSGANATMWRDDIPIWSRYFRTYAVDLIGEPGMSAPTRGRLLPFFPLHPKESVPWPTPFSTSPVPPSSSARRTAHRYAPSRTRST</sequence>
<name>A0A918GWY9_9ACTN</name>
<reference evidence="2" key="2">
    <citation type="submission" date="2020-09" db="EMBL/GenBank/DDBJ databases">
        <authorList>
            <person name="Sun Q."/>
            <person name="Ohkuma M."/>
        </authorList>
    </citation>
    <scope>NUCLEOTIDE SEQUENCE</scope>
    <source>
        <strain evidence="2">JCM 3172</strain>
    </source>
</reference>
<protein>
    <submittedName>
        <fullName evidence="2">Uncharacterized protein</fullName>
    </submittedName>
</protein>
<dbReference type="AlphaFoldDB" id="A0A918GWY9"/>